<dbReference type="InterPro" id="IPR036859">
    <property type="entry name" value="CAP-Gly_dom_sf"/>
</dbReference>
<feature type="region of interest" description="Disordered" evidence="3">
    <location>
        <begin position="147"/>
        <end position="181"/>
    </location>
</feature>
<dbReference type="PROSITE" id="PS50245">
    <property type="entry name" value="CAP_GLY_2"/>
    <property type="match status" value="1"/>
</dbReference>
<dbReference type="SUPFAM" id="SSF74924">
    <property type="entry name" value="Cap-Gly domain"/>
    <property type="match status" value="1"/>
</dbReference>
<dbReference type="InterPro" id="IPR000938">
    <property type="entry name" value="CAP-Gly_domain"/>
</dbReference>
<feature type="domain" description="CAP-Gly" evidence="5">
    <location>
        <begin position="34"/>
        <end position="72"/>
    </location>
</feature>
<keyword evidence="1" id="KW-0862">Zinc</keyword>
<keyword evidence="1" id="KW-0479">Metal-binding</keyword>
<dbReference type="EMBL" id="BTGC01000003">
    <property type="protein sequence ID" value="GMM50957.1"/>
    <property type="molecule type" value="Genomic_DNA"/>
</dbReference>
<evidence type="ECO:0008006" key="8">
    <source>
        <dbReference type="Google" id="ProtNLM"/>
    </source>
</evidence>
<feature type="compositionally biased region" description="Basic and acidic residues" evidence="3">
    <location>
        <begin position="165"/>
        <end position="181"/>
    </location>
</feature>
<dbReference type="Proteomes" id="UP001362899">
    <property type="component" value="Unassembled WGS sequence"/>
</dbReference>
<reference evidence="6 7" key="1">
    <citation type="journal article" date="2023" name="Elife">
        <title>Identification of key yeast species and microbe-microbe interactions impacting larval growth of Drosophila in the wild.</title>
        <authorList>
            <person name="Mure A."/>
            <person name="Sugiura Y."/>
            <person name="Maeda R."/>
            <person name="Honda K."/>
            <person name="Sakurai N."/>
            <person name="Takahashi Y."/>
            <person name="Watada M."/>
            <person name="Katoh T."/>
            <person name="Gotoh A."/>
            <person name="Gotoh Y."/>
            <person name="Taniguchi I."/>
            <person name="Nakamura K."/>
            <person name="Hayashi T."/>
            <person name="Katayama T."/>
            <person name="Uemura T."/>
            <person name="Hattori Y."/>
        </authorList>
    </citation>
    <scope>NUCLEOTIDE SEQUENCE [LARGE SCALE GENOMIC DNA]</scope>
    <source>
        <strain evidence="6 7">SB-73</strain>
    </source>
</reference>
<dbReference type="AlphaFoldDB" id="A0AAV5RIC6"/>
<dbReference type="SMART" id="SM01052">
    <property type="entry name" value="CAP_GLY"/>
    <property type="match status" value="1"/>
</dbReference>
<feature type="domain" description="CCHC-type" evidence="4">
    <location>
        <begin position="420"/>
        <end position="434"/>
    </location>
</feature>
<proteinExistence type="predicted"/>
<evidence type="ECO:0000256" key="2">
    <source>
        <dbReference type="SAM" id="Coils"/>
    </source>
</evidence>
<evidence type="ECO:0000313" key="6">
    <source>
        <dbReference type="EMBL" id="GMM50957.1"/>
    </source>
</evidence>
<dbReference type="GO" id="GO:0003676">
    <property type="term" value="F:nucleic acid binding"/>
    <property type="evidence" value="ECO:0007669"/>
    <property type="project" value="InterPro"/>
</dbReference>
<feature type="coiled-coil region" evidence="2">
    <location>
        <begin position="254"/>
        <end position="383"/>
    </location>
</feature>
<evidence type="ECO:0000313" key="7">
    <source>
        <dbReference type="Proteomes" id="UP001362899"/>
    </source>
</evidence>
<organism evidence="6 7">
    <name type="scientific">Starmerella bacillaris</name>
    <name type="common">Yeast</name>
    <name type="synonym">Candida zemplinina</name>
    <dbReference type="NCBI Taxonomy" id="1247836"/>
    <lineage>
        <taxon>Eukaryota</taxon>
        <taxon>Fungi</taxon>
        <taxon>Dikarya</taxon>
        <taxon>Ascomycota</taxon>
        <taxon>Saccharomycotina</taxon>
        <taxon>Dipodascomycetes</taxon>
        <taxon>Dipodascales</taxon>
        <taxon>Trichomonascaceae</taxon>
        <taxon>Starmerella</taxon>
    </lineage>
</organism>
<dbReference type="Gene3D" id="2.30.30.190">
    <property type="entry name" value="CAP Gly-rich-like domain"/>
    <property type="match status" value="1"/>
</dbReference>
<sequence>MSSFAIGDEVSLPQGHRAILRWIGRIPGKSPIEYAGVEVIGPAAERLGKHSGEHEGVQYFETKIPNTGLFVTYTQLVSANIRTPRIGTMSPPIGSTSVFLSPGLKTPSRDQRDFKDGFVRSPLAAKSPSNFQVQNFDENTHASSNDSIYLSLDTPSSSSASAQLEKMREQRDIERKKHEEQRTEYRQTLMSMNEKVEDLKKNFNKKIEGIKAEYEGKLRNARRTSSLMIQPGGSEMEEQKLALANMQNTLISERTEKQEEIDGLKSELENVRKLLGSADDLESLAGDLAKSEKQLKEIQSQVEEIDHLKEQVGELKSRNTYLELIVQNANSTDNDKELTDRIKELERQLEVKHNHELELVAVNEQLIEEVEELKSKLALTESQHDLMKPIPSVPVTKSLSNFDESDNSTIDMAAGRSDWCASCEREGHRSDNCPFE</sequence>
<dbReference type="PROSITE" id="PS50158">
    <property type="entry name" value="ZF_CCHC"/>
    <property type="match status" value="1"/>
</dbReference>
<evidence type="ECO:0000259" key="4">
    <source>
        <dbReference type="PROSITE" id="PS50158"/>
    </source>
</evidence>
<accession>A0AAV5RIC6</accession>
<dbReference type="Pfam" id="PF01302">
    <property type="entry name" value="CAP_GLY"/>
    <property type="match status" value="1"/>
</dbReference>
<evidence type="ECO:0000259" key="5">
    <source>
        <dbReference type="PROSITE" id="PS50245"/>
    </source>
</evidence>
<evidence type="ECO:0000256" key="3">
    <source>
        <dbReference type="SAM" id="MobiDB-lite"/>
    </source>
</evidence>
<dbReference type="InterPro" id="IPR001878">
    <property type="entry name" value="Znf_CCHC"/>
</dbReference>
<gene>
    <name evidence="6" type="ORF">DASB73_019150</name>
</gene>
<protein>
    <recommendedName>
        <fullName evidence="8">CAP-Gly domain-containing protein</fullName>
    </recommendedName>
</protein>
<keyword evidence="7" id="KW-1185">Reference proteome</keyword>
<comment type="caution">
    <text evidence="6">The sequence shown here is derived from an EMBL/GenBank/DDBJ whole genome shotgun (WGS) entry which is preliminary data.</text>
</comment>
<keyword evidence="1" id="KW-0863">Zinc-finger</keyword>
<evidence type="ECO:0000256" key="1">
    <source>
        <dbReference type="PROSITE-ProRule" id="PRU00047"/>
    </source>
</evidence>
<dbReference type="GO" id="GO:0008270">
    <property type="term" value="F:zinc ion binding"/>
    <property type="evidence" value="ECO:0007669"/>
    <property type="project" value="UniProtKB-KW"/>
</dbReference>
<name>A0AAV5RIC6_STABA</name>
<keyword evidence="2" id="KW-0175">Coiled coil</keyword>